<evidence type="ECO:0000256" key="2">
    <source>
        <dbReference type="ARBA" id="ARBA00022833"/>
    </source>
</evidence>
<feature type="region of interest" description="Disordered" evidence="8">
    <location>
        <begin position="255"/>
        <end position="360"/>
    </location>
</feature>
<dbReference type="EMBL" id="KZ819662">
    <property type="protein sequence ID" value="PWN31060.1"/>
    <property type="molecule type" value="Genomic_DNA"/>
</dbReference>
<keyword evidence="5" id="KW-0804">Transcription</keyword>
<feature type="compositionally biased region" description="Low complexity" evidence="8">
    <location>
        <begin position="68"/>
        <end position="84"/>
    </location>
</feature>
<dbReference type="OrthoDB" id="411251at2759"/>
<dbReference type="Pfam" id="PF00172">
    <property type="entry name" value="Zn_clus"/>
    <property type="match status" value="1"/>
</dbReference>
<dbReference type="CDD" id="cd00067">
    <property type="entry name" value="GAL4"/>
    <property type="match status" value="1"/>
</dbReference>
<feature type="region of interest" description="Disordered" evidence="8">
    <location>
        <begin position="539"/>
        <end position="613"/>
    </location>
</feature>
<feature type="compositionally biased region" description="Polar residues" evidence="8">
    <location>
        <begin position="539"/>
        <end position="567"/>
    </location>
</feature>
<dbReference type="RefSeq" id="XP_025365672.1">
    <property type="nucleotide sequence ID" value="XM_025509498.1"/>
</dbReference>
<dbReference type="Proteomes" id="UP000245884">
    <property type="component" value="Unassembled WGS sequence"/>
</dbReference>
<feature type="compositionally biased region" description="Low complexity" evidence="8">
    <location>
        <begin position="176"/>
        <end position="191"/>
    </location>
</feature>
<feature type="domain" description="Zn(2)-C6 fungal-type" evidence="9">
    <location>
        <begin position="220"/>
        <end position="251"/>
    </location>
</feature>
<evidence type="ECO:0000256" key="3">
    <source>
        <dbReference type="ARBA" id="ARBA00023015"/>
    </source>
</evidence>
<keyword evidence="3" id="KW-0805">Transcription regulation</keyword>
<feature type="region of interest" description="Disordered" evidence="8">
    <location>
        <begin position="1"/>
        <end position="133"/>
    </location>
</feature>
<reference evidence="10 11" key="1">
    <citation type="journal article" date="2018" name="Mol. Biol. Evol.">
        <title>Broad Genomic Sampling Reveals a Smut Pathogenic Ancestry of the Fungal Clade Ustilaginomycotina.</title>
        <authorList>
            <person name="Kijpornyongpan T."/>
            <person name="Mondo S.J."/>
            <person name="Barry K."/>
            <person name="Sandor L."/>
            <person name="Lee J."/>
            <person name="Lipzen A."/>
            <person name="Pangilinan J."/>
            <person name="LaButti K."/>
            <person name="Hainaut M."/>
            <person name="Henrissat B."/>
            <person name="Grigoriev I.V."/>
            <person name="Spatafora J.W."/>
            <person name="Aime M.C."/>
        </authorList>
    </citation>
    <scope>NUCLEOTIDE SEQUENCE [LARGE SCALE GENOMIC DNA]</scope>
    <source>
        <strain evidence="10 11">MCA 5214</strain>
    </source>
</reference>
<dbReference type="PANTHER" id="PTHR47659:SF4">
    <property type="entry name" value="ZN(II)2CYS6 TRANSCRIPTION FACTOR (EUROFUNG)"/>
    <property type="match status" value="1"/>
</dbReference>
<dbReference type="InterPro" id="IPR001138">
    <property type="entry name" value="Zn2Cys6_DnaBD"/>
</dbReference>
<evidence type="ECO:0000313" key="11">
    <source>
        <dbReference type="Proteomes" id="UP000245884"/>
    </source>
</evidence>
<dbReference type="InterPro" id="IPR000014">
    <property type="entry name" value="PAS"/>
</dbReference>
<evidence type="ECO:0000256" key="1">
    <source>
        <dbReference type="ARBA" id="ARBA00022723"/>
    </source>
</evidence>
<keyword evidence="11" id="KW-1185">Reference proteome</keyword>
<feature type="compositionally biased region" description="Low complexity" evidence="8">
    <location>
        <begin position="322"/>
        <end position="347"/>
    </location>
</feature>
<dbReference type="GeneID" id="37031321"/>
<evidence type="ECO:0000256" key="6">
    <source>
        <dbReference type="ARBA" id="ARBA00023242"/>
    </source>
</evidence>
<evidence type="ECO:0000313" key="10">
    <source>
        <dbReference type="EMBL" id="PWN31060.1"/>
    </source>
</evidence>
<dbReference type="SMART" id="SM00066">
    <property type="entry name" value="GAL4"/>
    <property type="match status" value="1"/>
</dbReference>
<dbReference type="GO" id="GO:0003677">
    <property type="term" value="F:DNA binding"/>
    <property type="evidence" value="ECO:0007669"/>
    <property type="project" value="UniProtKB-KW"/>
</dbReference>
<feature type="compositionally biased region" description="Low complexity" evidence="8">
    <location>
        <begin position="676"/>
        <end position="688"/>
    </location>
</feature>
<feature type="compositionally biased region" description="Low complexity" evidence="8">
    <location>
        <begin position="758"/>
        <end position="770"/>
    </location>
</feature>
<sequence>MSYRGGHEEEDREQRHQQHQHPAIRLPRLQIMDEGSNASMSHRHRSTSGGSQSGMAAFAPWSPGSEHPSAASGGSQSGISSPTTSLPPLHGPSRSQPFSASTSPKFPLLPAPTRRSTMMEGSLPPLSATMSSSASLGAGASRIRSSSGSAAHLLNRSPMLPSYSHSTAPQHPPAAPSMSYSTSPSTSAATPRGMPTAAAFSPPETAAIERKPAKAHVSSACLNCKRAHLACDAERPCRRCTKLGKTATCVDVQHKKRGRPRLKDREMPPASSASQDPIAGPAGWSPAHAEGSMPPSASLYHPSSTPQGWGQAGHHDAARPRSYTAAAPMSSYPPSSYRSPPSSLHSAYGPPQPQPQPQRRGERTIATLLCGTDLVAAHVSYESQTIFGLPPDQVRQRSAVELVHPADHQRFEAAWARLVHPVEIAPVEFPALGEEIMRSEPTRLLEPARGTIFVEETIRMRLAGNLWAPCSVRFYLGGAFGLDLYRPETKDRAFIVTSIYPLAAGELATASTSSSSSASTSHHPNFEMLRSVEFPPTSHWSQSTFKTPSTNPSPYMQHSTSMPSWSERSWGGERAWDDAQPPPLARRTSIKRGMPADFDHHEQLPARRPSYISAHSDVRPRLAALNISAPDRDTTQVLATTPSPVERGAMPPPPAGGPSPRSAANGRSAMADVHHPFSSFPSSASFAHDIPHHQRPAGSSNVNTNGSLRHPPLSNARDLASATSSSPSRLPPTPSSTPAASTHGARGLAAVAATKSRVTTGSAPAAATTTVGGGGGSVGALAC</sequence>
<dbReference type="GO" id="GO:0008270">
    <property type="term" value="F:zinc ion binding"/>
    <property type="evidence" value="ECO:0007669"/>
    <property type="project" value="InterPro"/>
</dbReference>
<keyword evidence="1" id="KW-0479">Metal-binding</keyword>
<dbReference type="PROSITE" id="PS00463">
    <property type="entry name" value="ZN2_CY6_FUNGAL_1"/>
    <property type="match status" value="1"/>
</dbReference>
<feature type="compositionally biased region" description="Polar residues" evidence="8">
    <location>
        <begin position="697"/>
        <end position="707"/>
    </location>
</feature>
<feature type="compositionally biased region" description="Gly residues" evidence="8">
    <location>
        <begin position="771"/>
        <end position="783"/>
    </location>
</feature>
<dbReference type="GO" id="GO:0000981">
    <property type="term" value="F:DNA-binding transcription factor activity, RNA polymerase II-specific"/>
    <property type="evidence" value="ECO:0007669"/>
    <property type="project" value="InterPro"/>
</dbReference>
<proteinExistence type="predicted"/>
<protein>
    <recommendedName>
        <fullName evidence="7">Transcription activator of gluconeogenesis ERT1</fullName>
    </recommendedName>
</protein>
<accession>A0A316V0I7</accession>
<dbReference type="Gene3D" id="4.10.240.10">
    <property type="entry name" value="Zn(2)-C6 fungal-type DNA-binding domain"/>
    <property type="match status" value="1"/>
</dbReference>
<gene>
    <name evidence="10" type="ORF">BDZ90DRAFT_32715</name>
</gene>
<evidence type="ECO:0000256" key="4">
    <source>
        <dbReference type="ARBA" id="ARBA00023125"/>
    </source>
</evidence>
<feature type="region of interest" description="Disordered" evidence="8">
    <location>
        <begin position="641"/>
        <end position="783"/>
    </location>
</feature>
<dbReference type="InterPro" id="IPR036864">
    <property type="entry name" value="Zn2-C6_fun-type_DNA-bd_sf"/>
</dbReference>
<keyword evidence="4" id="KW-0238">DNA-binding</keyword>
<dbReference type="CDD" id="cd00130">
    <property type="entry name" value="PAS"/>
    <property type="match status" value="1"/>
</dbReference>
<dbReference type="STRING" id="1569628.A0A316V0I7"/>
<feature type="compositionally biased region" description="Polar residues" evidence="8">
    <location>
        <begin position="93"/>
        <end position="104"/>
    </location>
</feature>
<keyword evidence="2" id="KW-0862">Zinc</keyword>
<keyword evidence="6" id="KW-0539">Nucleus</keyword>
<dbReference type="SUPFAM" id="SSF57701">
    <property type="entry name" value="Zn2/Cys6 DNA-binding domain"/>
    <property type="match status" value="1"/>
</dbReference>
<name>A0A316V0I7_9BASI</name>
<feature type="compositionally biased region" description="Basic and acidic residues" evidence="8">
    <location>
        <begin position="1"/>
        <end position="16"/>
    </location>
</feature>
<organism evidence="10 11">
    <name type="scientific">Jaminaea rosea</name>
    <dbReference type="NCBI Taxonomy" id="1569628"/>
    <lineage>
        <taxon>Eukaryota</taxon>
        <taxon>Fungi</taxon>
        <taxon>Dikarya</taxon>
        <taxon>Basidiomycota</taxon>
        <taxon>Ustilaginomycotina</taxon>
        <taxon>Exobasidiomycetes</taxon>
        <taxon>Microstromatales</taxon>
        <taxon>Microstromatales incertae sedis</taxon>
        <taxon>Jaminaea</taxon>
    </lineage>
</organism>
<evidence type="ECO:0000256" key="5">
    <source>
        <dbReference type="ARBA" id="ARBA00023163"/>
    </source>
</evidence>
<dbReference type="InterPro" id="IPR050335">
    <property type="entry name" value="ERT1_acuK_gluconeogen_tf"/>
</dbReference>
<evidence type="ECO:0000259" key="9">
    <source>
        <dbReference type="PROSITE" id="PS50048"/>
    </source>
</evidence>
<feature type="compositionally biased region" description="Low complexity" evidence="8">
    <location>
        <begin position="122"/>
        <end position="133"/>
    </location>
</feature>
<evidence type="ECO:0000256" key="7">
    <source>
        <dbReference type="ARBA" id="ARBA00040903"/>
    </source>
</evidence>
<dbReference type="PANTHER" id="PTHR47659">
    <property type="entry name" value="ZN(II)2CYS6 TRANSCRIPTION FACTOR (EUROFUNG)-RELATED"/>
    <property type="match status" value="1"/>
</dbReference>
<dbReference type="AlphaFoldDB" id="A0A316V0I7"/>
<evidence type="ECO:0000256" key="8">
    <source>
        <dbReference type="SAM" id="MobiDB-lite"/>
    </source>
</evidence>
<dbReference type="PROSITE" id="PS50048">
    <property type="entry name" value="ZN2_CY6_FUNGAL_2"/>
    <property type="match status" value="1"/>
</dbReference>
<feature type="region of interest" description="Disordered" evidence="8">
    <location>
        <begin position="154"/>
        <end position="199"/>
    </location>
</feature>